<dbReference type="NCBIfam" id="TIGR02433">
    <property type="entry name" value="lysidine_TilS_C"/>
    <property type="match status" value="1"/>
</dbReference>
<comment type="domain">
    <text evidence="8">The N-terminal region contains the highly conserved SGGXDS motif, predicted to be a P-loop motif involved in ATP binding.</text>
</comment>
<comment type="catalytic activity">
    <reaction evidence="7 8">
        <text>cytidine(34) in tRNA(Ile2) + L-lysine + ATP = lysidine(34) in tRNA(Ile2) + AMP + diphosphate + H(+)</text>
        <dbReference type="Rhea" id="RHEA:43744"/>
        <dbReference type="Rhea" id="RHEA-COMP:10625"/>
        <dbReference type="Rhea" id="RHEA-COMP:10670"/>
        <dbReference type="ChEBI" id="CHEBI:15378"/>
        <dbReference type="ChEBI" id="CHEBI:30616"/>
        <dbReference type="ChEBI" id="CHEBI:32551"/>
        <dbReference type="ChEBI" id="CHEBI:33019"/>
        <dbReference type="ChEBI" id="CHEBI:82748"/>
        <dbReference type="ChEBI" id="CHEBI:83665"/>
        <dbReference type="ChEBI" id="CHEBI:456215"/>
        <dbReference type="EC" id="6.3.4.19"/>
    </reaction>
</comment>
<dbReference type="SUPFAM" id="SSF52402">
    <property type="entry name" value="Adenine nucleotide alpha hydrolases-like"/>
    <property type="match status" value="1"/>
</dbReference>
<dbReference type="EC" id="6.3.4.19" evidence="8"/>
<sequence>MLEEFKSHISKEFPHLFSSKVLLAVSGGVDSMTMMSLFNSLKLNFSVAHCNFQLRGEDSNRDESFVIEESKKIGVSHFTKKFNTAEYSERFRISIQMAARELRYAWFEEIRKRENIDYIITAHHLDDELETFFINLSRGSGIKGLIGIPPRNGRIIRPMLPFTKQDILLFAEINKVCSMEDSTNNTNKYSRNFFRREVIPPIKKYCPNFLSFFSNTLAYLKDTHSIFQQKLSDVKNDILEIEGEITKINIEKLKKTGLASTYLHHILSEYGFSQISDIAESINGISGSVFYSSTHRLLRDREYFILTEISDIDNDNYFINENETILIKPISAVIEITDQIKILNNKDIAQLDLDKLSFPLILRRWELGDRFIPLGMRSSKKLSKFFKDEKLSILDKENIWVLCSDRDIVWVVGHRISNNYKITSHTHRVYQIELKNVD</sequence>
<comment type="subcellular location">
    <subcellularLocation>
        <location evidence="1 8">Cytoplasm</location>
    </subcellularLocation>
</comment>
<organism evidence="10 11">
    <name type="scientific">Ichthyobacterium seriolicida</name>
    <dbReference type="NCBI Taxonomy" id="242600"/>
    <lineage>
        <taxon>Bacteria</taxon>
        <taxon>Pseudomonadati</taxon>
        <taxon>Bacteroidota</taxon>
        <taxon>Flavobacteriia</taxon>
        <taxon>Flavobacteriales</taxon>
        <taxon>Ichthyobacteriaceae</taxon>
        <taxon>Ichthyobacterium</taxon>
    </lineage>
</organism>
<dbReference type="InterPro" id="IPR012795">
    <property type="entry name" value="tRNA_Ile_lys_synt_N"/>
</dbReference>
<dbReference type="KEGG" id="ise:JBKA6_1260"/>
<dbReference type="Gene3D" id="3.40.50.620">
    <property type="entry name" value="HUPs"/>
    <property type="match status" value="1"/>
</dbReference>
<keyword evidence="6 8" id="KW-0067">ATP-binding</keyword>
<dbReference type="PANTHER" id="PTHR43033">
    <property type="entry name" value="TRNA(ILE)-LYSIDINE SYNTHASE-RELATED"/>
    <property type="match status" value="1"/>
</dbReference>
<dbReference type="Pfam" id="PF11734">
    <property type="entry name" value="TilS_C"/>
    <property type="match status" value="1"/>
</dbReference>
<dbReference type="Gene3D" id="3.50.40.10">
    <property type="entry name" value="Phenylalanyl-trna Synthetase, Chain B, domain 3"/>
    <property type="match status" value="1"/>
</dbReference>
<comment type="function">
    <text evidence="8">Ligates lysine onto the cytidine present at position 34 of the AUA codon-specific tRNA(Ile) that contains the anticodon CAU, in an ATP-dependent manner. Cytidine is converted to lysidine, thus changing the amino acid specificity of the tRNA from methionine to isoleucine.</text>
</comment>
<dbReference type="InterPro" id="IPR012094">
    <property type="entry name" value="tRNA_Ile_lys_synt"/>
</dbReference>
<evidence type="ECO:0000256" key="5">
    <source>
        <dbReference type="ARBA" id="ARBA00022741"/>
    </source>
</evidence>
<dbReference type="AlphaFoldDB" id="A0A1J1DZF7"/>
<dbReference type="HAMAP" id="MF_01161">
    <property type="entry name" value="tRNA_Ile_lys_synt"/>
    <property type="match status" value="1"/>
</dbReference>
<protein>
    <recommendedName>
        <fullName evidence="8">tRNA(Ile)-lysidine synthase</fullName>
        <ecNumber evidence="8">6.3.4.19</ecNumber>
    </recommendedName>
    <alternativeName>
        <fullName evidence="8">tRNA(Ile)-2-lysyl-cytidine synthase</fullName>
    </alternativeName>
    <alternativeName>
        <fullName evidence="8">tRNA(Ile)-lysidine synthetase</fullName>
    </alternativeName>
</protein>
<comment type="similarity">
    <text evidence="8">Belongs to the tRNA(Ile)-lysidine synthase family.</text>
</comment>
<dbReference type="Pfam" id="PF01171">
    <property type="entry name" value="ATP_bind_3"/>
    <property type="match status" value="1"/>
</dbReference>
<evidence type="ECO:0000256" key="3">
    <source>
        <dbReference type="ARBA" id="ARBA00022598"/>
    </source>
</evidence>
<dbReference type="RefSeq" id="WP_096686935.1">
    <property type="nucleotide sequence ID" value="NZ_AP014564.1"/>
</dbReference>
<evidence type="ECO:0000259" key="9">
    <source>
        <dbReference type="SMART" id="SM00977"/>
    </source>
</evidence>
<dbReference type="EMBL" id="AP014564">
    <property type="protein sequence ID" value="BAV95273.1"/>
    <property type="molecule type" value="Genomic_DNA"/>
</dbReference>
<dbReference type="CDD" id="cd01992">
    <property type="entry name" value="TilS_N"/>
    <property type="match status" value="1"/>
</dbReference>
<name>A0A1J1DZF7_9FLAO</name>
<evidence type="ECO:0000313" key="10">
    <source>
        <dbReference type="EMBL" id="BAV95273.1"/>
    </source>
</evidence>
<dbReference type="InterPro" id="IPR011063">
    <property type="entry name" value="TilS/TtcA_N"/>
</dbReference>
<feature type="domain" description="Lysidine-tRNA(Ile) synthetase C-terminal" evidence="9">
    <location>
        <begin position="360"/>
        <end position="434"/>
    </location>
</feature>
<dbReference type="OrthoDB" id="9807403at2"/>
<evidence type="ECO:0000256" key="1">
    <source>
        <dbReference type="ARBA" id="ARBA00004496"/>
    </source>
</evidence>
<dbReference type="InterPro" id="IPR012796">
    <property type="entry name" value="Lysidine-tRNA-synth_C"/>
</dbReference>
<evidence type="ECO:0000256" key="6">
    <source>
        <dbReference type="ARBA" id="ARBA00022840"/>
    </source>
</evidence>
<gene>
    <name evidence="8" type="primary">tilS</name>
    <name evidence="10" type="ORF">JBKA6_1260</name>
</gene>
<dbReference type="GO" id="GO:0005524">
    <property type="term" value="F:ATP binding"/>
    <property type="evidence" value="ECO:0007669"/>
    <property type="project" value="UniProtKB-UniRule"/>
</dbReference>
<dbReference type="SUPFAM" id="SSF56037">
    <property type="entry name" value="PheT/TilS domain"/>
    <property type="match status" value="1"/>
</dbReference>
<proteinExistence type="inferred from homology"/>
<evidence type="ECO:0000313" key="11">
    <source>
        <dbReference type="Proteomes" id="UP000243197"/>
    </source>
</evidence>
<keyword evidence="4 8" id="KW-0819">tRNA processing</keyword>
<evidence type="ECO:0000256" key="8">
    <source>
        <dbReference type="HAMAP-Rule" id="MF_01161"/>
    </source>
</evidence>
<dbReference type="PANTHER" id="PTHR43033:SF1">
    <property type="entry name" value="TRNA(ILE)-LYSIDINE SYNTHASE-RELATED"/>
    <property type="match status" value="1"/>
</dbReference>
<keyword evidence="11" id="KW-1185">Reference proteome</keyword>
<dbReference type="InterPro" id="IPR014729">
    <property type="entry name" value="Rossmann-like_a/b/a_fold"/>
</dbReference>
<dbReference type="GO" id="GO:0032267">
    <property type="term" value="F:tRNA(Ile)-lysidine synthase activity"/>
    <property type="evidence" value="ECO:0007669"/>
    <property type="project" value="UniProtKB-EC"/>
</dbReference>
<dbReference type="NCBIfam" id="TIGR02432">
    <property type="entry name" value="lysidine_TilS_N"/>
    <property type="match status" value="1"/>
</dbReference>
<dbReference type="GO" id="GO:0005737">
    <property type="term" value="C:cytoplasm"/>
    <property type="evidence" value="ECO:0007669"/>
    <property type="project" value="UniProtKB-SubCell"/>
</dbReference>
<dbReference type="SMART" id="SM00977">
    <property type="entry name" value="TilS_C"/>
    <property type="match status" value="1"/>
</dbReference>
<dbReference type="Proteomes" id="UP000243197">
    <property type="component" value="Chromosome"/>
</dbReference>
<accession>A0A1J1DZF7</accession>
<keyword evidence="2 8" id="KW-0963">Cytoplasm</keyword>
<evidence type="ECO:0000256" key="4">
    <source>
        <dbReference type="ARBA" id="ARBA00022694"/>
    </source>
</evidence>
<feature type="binding site" evidence="8">
    <location>
        <begin position="26"/>
        <end position="31"/>
    </location>
    <ligand>
        <name>ATP</name>
        <dbReference type="ChEBI" id="CHEBI:30616"/>
    </ligand>
</feature>
<evidence type="ECO:0000256" key="7">
    <source>
        <dbReference type="ARBA" id="ARBA00048539"/>
    </source>
</evidence>
<reference evidence="10 11" key="1">
    <citation type="submission" date="2014-03" db="EMBL/GenBank/DDBJ databases">
        <title>complete genome sequence of Flavobacteriaceae bacterium JBKA-6.</title>
        <authorList>
            <person name="Takano T."/>
            <person name="Nakamura Y."/>
            <person name="Takuma S."/>
            <person name="Yasuike M."/>
            <person name="Matsuyama T."/>
            <person name="Sakai T."/>
            <person name="Fujiwara A."/>
            <person name="Kimoto K."/>
            <person name="Fukuda Y."/>
            <person name="Kondo H."/>
            <person name="Hirono I."/>
            <person name="Nakayasu C."/>
        </authorList>
    </citation>
    <scope>NUCLEOTIDE SEQUENCE [LARGE SCALE GENOMIC DNA]</scope>
    <source>
        <strain evidence="10 11">JBKA-6</strain>
    </source>
</reference>
<keyword evidence="5 8" id="KW-0547">Nucleotide-binding</keyword>
<dbReference type="InterPro" id="IPR020825">
    <property type="entry name" value="Phe-tRNA_synthase-like_B3/B4"/>
</dbReference>
<dbReference type="GO" id="GO:0006400">
    <property type="term" value="P:tRNA modification"/>
    <property type="evidence" value="ECO:0007669"/>
    <property type="project" value="UniProtKB-UniRule"/>
</dbReference>
<keyword evidence="3 8" id="KW-0436">Ligase</keyword>
<evidence type="ECO:0000256" key="2">
    <source>
        <dbReference type="ARBA" id="ARBA00022490"/>
    </source>
</evidence>